<proteinExistence type="predicted"/>
<dbReference type="EMBL" id="BIFR01000001">
    <property type="protein sequence ID" value="GCE13526.1"/>
    <property type="molecule type" value="Genomic_DNA"/>
</dbReference>
<dbReference type="RefSeq" id="WP_126581044.1">
    <property type="nucleotide sequence ID" value="NZ_BIFR01000001.1"/>
</dbReference>
<sequence>MRIQRSFYFFLSTTLMLFCWLPLASCGTQQNRLPGTPPQAQPTRTPQQIQSTGISQSSQGISDHAVSPIVLHDAAPGELEVLFNVNMPQNGADNGNVIIGLSFLSHGNPVQLLGDVQLLCNGQAMSVHQPYAFFQLANDAPQSLQGKSIACTYHVANSTTSFSLIVPRMPAIRSPQNGTSVSRSTHTVVNYQYDPQSGQLSGLVALGSGAKTLTNQMDTPDIGQATLDTSAFPSGDGSLTLTQALTPHVIWAGTQFRSLQAEGMATAQIRVTWI</sequence>
<evidence type="ECO:0000313" key="4">
    <source>
        <dbReference type="Proteomes" id="UP000287352"/>
    </source>
</evidence>
<evidence type="ECO:0000256" key="2">
    <source>
        <dbReference type="SAM" id="SignalP"/>
    </source>
</evidence>
<evidence type="ECO:0000256" key="1">
    <source>
        <dbReference type="SAM" id="MobiDB-lite"/>
    </source>
</evidence>
<dbReference type="Proteomes" id="UP000287352">
    <property type="component" value="Unassembled WGS sequence"/>
</dbReference>
<feature type="chain" id="PRO_5019183847" evidence="2">
    <location>
        <begin position="25"/>
        <end position="274"/>
    </location>
</feature>
<feature type="signal peptide" evidence="2">
    <location>
        <begin position="1"/>
        <end position="24"/>
    </location>
</feature>
<comment type="caution">
    <text evidence="3">The sequence shown here is derived from an EMBL/GenBank/DDBJ whole genome shotgun (WGS) entry which is preliminary data.</text>
</comment>
<keyword evidence="4" id="KW-1185">Reference proteome</keyword>
<evidence type="ECO:0000313" key="3">
    <source>
        <dbReference type="EMBL" id="GCE13526.1"/>
    </source>
</evidence>
<feature type="region of interest" description="Disordered" evidence="1">
    <location>
        <begin position="32"/>
        <end position="60"/>
    </location>
</feature>
<dbReference type="AlphaFoldDB" id="A0A402A3B0"/>
<reference evidence="4" key="1">
    <citation type="submission" date="2018-12" db="EMBL/GenBank/DDBJ databases">
        <title>Tengunoibacter tsumagoiensis gen. nov., sp. nov., Dictyobacter kobayashii sp. nov., D. alpinus sp. nov., and D. joshuensis sp. nov. and description of Dictyobacteraceae fam. nov. within the order Ktedonobacterales isolated from Tengu-no-mugimeshi.</title>
        <authorList>
            <person name="Wang C.M."/>
            <person name="Zheng Y."/>
            <person name="Sakai Y."/>
            <person name="Toyoda A."/>
            <person name="Minakuchi Y."/>
            <person name="Abe K."/>
            <person name="Yokota A."/>
            <person name="Yabe S."/>
        </authorList>
    </citation>
    <scope>NUCLEOTIDE SEQUENCE [LARGE SCALE GENOMIC DNA]</scope>
    <source>
        <strain evidence="4">Uno3</strain>
    </source>
</reference>
<accession>A0A402A3B0</accession>
<keyword evidence="2" id="KW-0732">Signal</keyword>
<protein>
    <submittedName>
        <fullName evidence="3">Uncharacterized protein</fullName>
    </submittedName>
</protein>
<feature type="compositionally biased region" description="Low complexity" evidence="1">
    <location>
        <begin position="41"/>
        <end position="60"/>
    </location>
</feature>
<organism evidence="3 4">
    <name type="scientific">Tengunoibacter tsumagoiensis</name>
    <dbReference type="NCBI Taxonomy" id="2014871"/>
    <lineage>
        <taxon>Bacteria</taxon>
        <taxon>Bacillati</taxon>
        <taxon>Chloroflexota</taxon>
        <taxon>Ktedonobacteria</taxon>
        <taxon>Ktedonobacterales</taxon>
        <taxon>Dictyobacteraceae</taxon>
        <taxon>Tengunoibacter</taxon>
    </lineage>
</organism>
<gene>
    <name evidence="3" type="ORF">KTT_33850</name>
</gene>
<name>A0A402A3B0_9CHLR</name>